<evidence type="ECO:0000313" key="2">
    <source>
        <dbReference type="EMBL" id="MBW0470937.1"/>
    </source>
</evidence>
<evidence type="ECO:0000259" key="1">
    <source>
        <dbReference type="Pfam" id="PF22936"/>
    </source>
</evidence>
<keyword evidence="3" id="KW-1185">Reference proteome</keyword>
<reference evidence="2" key="1">
    <citation type="submission" date="2021-03" db="EMBL/GenBank/DDBJ databases">
        <title>Draft genome sequence of rust myrtle Austropuccinia psidii MF-1, a brazilian biotype.</title>
        <authorList>
            <person name="Quecine M.C."/>
            <person name="Pachon D.M.R."/>
            <person name="Bonatelli M.L."/>
            <person name="Correr F.H."/>
            <person name="Franceschini L.M."/>
            <person name="Leite T.F."/>
            <person name="Margarido G.R.A."/>
            <person name="Almeida C.A."/>
            <person name="Ferrarezi J.A."/>
            <person name="Labate C.A."/>
        </authorList>
    </citation>
    <scope>NUCLEOTIDE SEQUENCE</scope>
    <source>
        <strain evidence="2">MF-1</strain>
    </source>
</reference>
<feature type="domain" description="Retrovirus-related Pol polyprotein from transposon TNT 1-94-like beta-barrel" evidence="1">
    <location>
        <begin position="1"/>
        <end position="69"/>
    </location>
</feature>
<proteinExistence type="predicted"/>
<accession>A0A9Q3GLE4</accession>
<evidence type="ECO:0000313" key="3">
    <source>
        <dbReference type="Proteomes" id="UP000765509"/>
    </source>
</evidence>
<name>A0A9Q3GLE4_9BASI</name>
<protein>
    <recommendedName>
        <fullName evidence="1">Retrovirus-related Pol polyprotein from transposon TNT 1-94-like beta-barrel domain-containing protein</fullName>
    </recommendedName>
</protein>
<gene>
    <name evidence="2" type="ORF">O181_010652</name>
</gene>
<dbReference type="Proteomes" id="UP000765509">
    <property type="component" value="Unassembled WGS sequence"/>
</dbReference>
<dbReference type="AlphaFoldDB" id="A0A9Q3GLE4"/>
<dbReference type="EMBL" id="AVOT02002606">
    <property type="protein sequence ID" value="MBW0470937.1"/>
    <property type="molecule type" value="Genomic_DNA"/>
</dbReference>
<dbReference type="Pfam" id="PF22936">
    <property type="entry name" value="Pol_BBD"/>
    <property type="match status" value="1"/>
</dbReference>
<dbReference type="OrthoDB" id="2135676at2759"/>
<dbReference type="InterPro" id="IPR054722">
    <property type="entry name" value="PolX-like_BBD"/>
</dbReference>
<organism evidence="2 3">
    <name type="scientific">Austropuccinia psidii MF-1</name>
    <dbReference type="NCBI Taxonomy" id="1389203"/>
    <lineage>
        <taxon>Eukaryota</taxon>
        <taxon>Fungi</taxon>
        <taxon>Dikarya</taxon>
        <taxon>Basidiomycota</taxon>
        <taxon>Pucciniomycotina</taxon>
        <taxon>Pucciniomycetes</taxon>
        <taxon>Pucciniales</taxon>
        <taxon>Sphaerophragmiaceae</taxon>
        <taxon>Austropuccinia</taxon>
    </lineage>
</organism>
<sequence length="204" mass="23423">MFSDENLFNKLALTSEERISTSDPGSSLTCKGQGTVKINIKNESLTLHNFLYVPNITNNLVSLLDLCSKSITIIKNGMTFQLPNDEQVLLKGQIVNKLMTVNFNQPRTLLSKISTNYMWHERLRHPENQELKSLPLKLLNETLCDVCVKGKMTHFPFKIHFSRTNEPSDCLHMNLSDQPQVIATFNYNRQAYFLQDHLLLEKPV</sequence>
<comment type="caution">
    <text evidence="2">The sequence shown here is derived from an EMBL/GenBank/DDBJ whole genome shotgun (WGS) entry which is preliminary data.</text>
</comment>